<dbReference type="AlphaFoldDB" id="B6BNJ5"/>
<dbReference type="Pfam" id="PF03960">
    <property type="entry name" value="ArsC"/>
    <property type="match status" value="1"/>
</dbReference>
<dbReference type="EMBL" id="AFRZ01000001">
    <property type="protein sequence ID" value="EHP31068.1"/>
    <property type="molecule type" value="Genomic_DNA"/>
</dbReference>
<sequence length="113" mass="13531">MKLYGIPTCGSVRNARKFFKDNDIDLEFVDFKKTSVDCEKVDEWLEQMDMDVLFNNRGTKYKTLMLKELNLDDSGKREWLCKENMLFKRPIIEFNGKVVVGWDEEKYKEIFIK</sequence>
<dbReference type="STRING" id="929558.SMGD1_2546"/>
<dbReference type="SUPFAM" id="SSF52833">
    <property type="entry name" value="Thioredoxin-like"/>
    <property type="match status" value="1"/>
</dbReference>
<dbReference type="eggNOG" id="COG1393">
    <property type="taxonomic scope" value="Bacteria"/>
</dbReference>
<evidence type="ECO:0000313" key="4">
    <source>
        <dbReference type="Proteomes" id="UP000006431"/>
    </source>
</evidence>
<dbReference type="PATRIC" id="fig|929558.5.peg.2534"/>
<comment type="caution">
    <text evidence="3">The sequence shown here is derived from an EMBL/GenBank/DDBJ whole genome shotgun (WGS) entry which is preliminary data.</text>
</comment>
<evidence type="ECO:0000256" key="2">
    <source>
        <dbReference type="PROSITE-ProRule" id="PRU01282"/>
    </source>
</evidence>
<dbReference type="PANTHER" id="PTHR30041">
    <property type="entry name" value="ARSENATE REDUCTASE"/>
    <property type="match status" value="1"/>
</dbReference>
<reference evidence="3 4" key="1">
    <citation type="journal article" date="2012" name="Proc. Natl. Acad. Sci. U.S.A.">
        <title>Genome and physiology of a model Epsilonproteobacterium responsible for sulfide detoxification in marine oxygen depletion zones.</title>
        <authorList>
            <person name="Grote J."/>
            <person name="Schott T."/>
            <person name="Bruckner C.G."/>
            <person name="Glockner F.O."/>
            <person name="Jost G."/>
            <person name="Teeling H."/>
            <person name="Labrenz M."/>
            <person name="Jurgens K."/>
        </authorList>
    </citation>
    <scope>NUCLEOTIDE SEQUENCE [LARGE SCALE GENOMIC DNA]</scope>
    <source>
        <strain evidence="3 4">GD1</strain>
    </source>
</reference>
<dbReference type="InterPro" id="IPR006504">
    <property type="entry name" value="Tscrpt_reg_Spx/MgsR"/>
</dbReference>
<evidence type="ECO:0000256" key="1">
    <source>
        <dbReference type="ARBA" id="ARBA00007198"/>
    </source>
</evidence>
<name>B6BNJ5_SULGG</name>
<dbReference type="PANTHER" id="PTHR30041:SF8">
    <property type="entry name" value="PROTEIN YFFB"/>
    <property type="match status" value="1"/>
</dbReference>
<dbReference type="RefSeq" id="WP_008339757.1">
    <property type="nucleotide sequence ID" value="NZ_AFRZ01000001.1"/>
</dbReference>
<dbReference type="PROSITE" id="PS51353">
    <property type="entry name" value="ARSC"/>
    <property type="match status" value="1"/>
</dbReference>
<proteinExistence type="inferred from homology"/>
<protein>
    <submittedName>
        <fullName evidence="3">Arsenate reductase</fullName>
    </submittedName>
</protein>
<dbReference type="NCBIfam" id="TIGR01617">
    <property type="entry name" value="arsC_related"/>
    <property type="match status" value="1"/>
</dbReference>
<keyword evidence="4" id="KW-1185">Reference proteome</keyword>
<dbReference type="OrthoDB" id="9803749at2"/>
<accession>B6BNJ5</accession>
<gene>
    <name evidence="3" type="ORF">SMGD1_2546</name>
</gene>
<accession>H1FRY8</accession>
<dbReference type="Proteomes" id="UP000006431">
    <property type="component" value="Unassembled WGS sequence"/>
</dbReference>
<dbReference type="InterPro" id="IPR036249">
    <property type="entry name" value="Thioredoxin-like_sf"/>
</dbReference>
<comment type="similarity">
    <text evidence="1 2">Belongs to the ArsC family.</text>
</comment>
<dbReference type="CDD" id="cd02977">
    <property type="entry name" value="ArsC_family"/>
    <property type="match status" value="1"/>
</dbReference>
<dbReference type="InterPro" id="IPR006660">
    <property type="entry name" value="Arsenate_reductase-like"/>
</dbReference>
<organism evidence="3 4">
    <name type="scientific">Sulfurimonas gotlandica (strain DSM 19862 / JCM 16533 / GD1)</name>
    <dbReference type="NCBI Taxonomy" id="929558"/>
    <lineage>
        <taxon>Bacteria</taxon>
        <taxon>Pseudomonadati</taxon>
        <taxon>Campylobacterota</taxon>
        <taxon>Epsilonproteobacteria</taxon>
        <taxon>Campylobacterales</taxon>
        <taxon>Sulfurimonadaceae</taxon>
        <taxon>Sulfurimonas</taxon>
    </lineage>
</organism>
<dbReference type="HOGENOM" id="CLU_116644_2_1_7"/>
<dbReference type="Gene3D" id="3.40.30.10">
    <property type="entry name" value="Glutaredoxin"/>
    <property type="match status" value="1"/>
</dbReference>
<evidence type="ECO:0000313" key="3">
    <source>
        <dbReference type="EMBL" id="EHP31068.1"/>
    </source>
</evidence>